<dbReference type="AlphaFoldDB" id="A0A0R3LZA2"/>
<reference evidence="1 2" key="1">
    <citation type="submission" date="2014-03" db="EMBL/GenBank/DDBJ databases">
        <title>Bradyrhizobium valentinum sp. nov., isolated from effective nodules of Lupinus mariae-josephae, a lupine endemic of basic-lime soils in Eastern Spain.</title>
        <authorList>
            <person name="Duran D."/>
            <person name="Rey L."/>
            <person name="Navarro A."/>
            <person name="Busquets A."/>
            <person name="Imperial J."/>
            <person name="Ruiz-Argueso T."/>
        </authorList>
    </citation>
    <scope>NUCLEOTIDE SEQUENCE [LARGE SCALE GENOMIC DNA]</scope>
    <source>
        <strain evidence="1 2">PAC68</strain>
    </source>
</reference>
<protein>
    <recommendedName>
        <fullName evidence="3">Heme oxygenase</fullName>
    </recommendedName>
</protein>
<dbReference type="Pfam" id="PF01126">
    <property type="entry name" value="Heme_oxygenase"/>
    <property type="match status" value="1"/>
</dbReference>
<name>A0A0R3LZA2_9BRAD</name>
<dbReference type="STRING" id="280332.CQ12_31535"/>
<dbReference type="GO" id="GO:0004392">
    <property type="term" value="F:heme oxygenase (decyclizing) activity"/>
    <property type="evidence" value="ECO:0007669"/>
    <property type="project" value="InterPro"/>
</dbReference>
<dbReference type="CDD" id="cd19166">
    <property type="entry name" value="HemeO-bac"/>
    <property type="match status" value="1"/>
</dbReference>
<evidence type="ECO:0000313" key="1">
    <source>
        <dbReference type="EMBL" id="KRR13217.1"/>
    </source>
</evidence>
<evidence type="ECO:0000313" key="2">
    <source>
        <dbReference type="Proteomes" id="UP000050863"/>
    </source>
</evidence>
<dbReference type="Proteomes" id="UP000050863">
    <property type="component" value="Unassembled WGS sequence"/>
</dbReference>
<accession>A0A0R3LZA2</accession>
<evidence type="ECO:0008006" key="3">
    <source>
        <dbReference type="Google" id="ProtNLM"/>
    </source>
</evidence>
<dbReference type="InterPro" id="IPR016084">
    <property type="entry name" value="Haem_Oase-like_multi-hlx"/>
</dbReference>
<dbReference type="InterPro" id="IPR016053">
    <property type="entry name" value="Haem_Oase-like"/>
</dbReference>
<proteinExistence type="predicted"/>
<gene>
    <name evidence="1" type="ORF">CQ12_31535</name>
</gene>
<keyword evidence="2" id="KW-1185">Reference proteome</keyword>
<dbReference type="SUPFAM" id="SSF48613">
    <property type="entry name" value="Heme oxygenase-like"/>
    <property type="match status" value="1"/>
</dbReference>
<comment type="caution">
    <text evidence="1">The sequence shown here is derived from an EMBL/GenBank/DDBJ whole genome shotgun (WGS) entry which is preliminary data.</text>
</comment>
<organism evidence="1 2">
    <name type="scientific">Bradyrhizobium jicamae</name>
    <dbReference type="NCBI Taxonomy" id="280332"/>
    <lineage>
        <taxon>Bacteria</taxon>
        <taxon>Pseudomonadati</taxon>
        <taxon>Pseudomonadota</taxon>
        <taxon>Alphaproteobacteria</taxon>
        <taxon>Hyphomicrobiales</taxon>
        <taxon>Nitrobacteraceae</taxon>
        <taxon>Bradyrhizobium</taxon>
    </lineage>
</organism>
<dbReference type="GO" id="GO:0006788">
    <property type="term" value="P:heme oxidation"/>
    <property type="evidence" value="ECO:0007669"/>
    <property type="project" value="InterPro"/>
</dbReference>
<dbReference type="Gene3D" id="1.20.910.10">
    <property type="entry name" value="Heme oxygenase-like"/>
    <property type="match status" value="1"/>
</dbReference>
<sequence>MPTPHIADRSCLTRQSPTLRSILRDATAAEHARLDAQLGALDLCKAAEYCRFLEINAAALLPLEQSLVRASVRDILPDWHDRARSRAILRDLARLGGTPRLLNAPALPDRFAVLGTLYVLEGSRLGAAYLLRKIRQCSDSVVSDNTAFLVHGVGRPLWPSFLAILESHCSELADENDIIEPARRAFSLFRQAAALS</sequence>
<dbReference type="EMBL" id="LLXZ01000028">
    <property type="protein sequence ID" value="KRR13217.1"/>
    <property type="molecule type" value="Genomic_DNA"/>
</dbReference>